<protein>
    <recommendedName>
        <fullName evidence="1">Reverse transcriptase Ty1/copia-type domain-containing protein</fullName>
    </recommendedName>
</protein>
<gene>
    <name evidence="2" type="ORF">CR513_58451</name>
</gene>
<evidence type="ECO:0000313" key="2">
    <source>
        <dbReference type="EMBL" id="RDX63153.1"/>
    </source>
</evidence>
<proteinExistence type="predicted"/>
<organism evidence="2 3">
    <name type="scientific">Mucuna pruriens</name>
    <name type="common">Velvet bean</name>
    <name type="synonym">Dolichos pruriens</name>
    <dbReference type="NCBI Taxonomy" id="157652"/>
    <lineage>
        <taxon>Eukaryota</taxon>
        <taxon>Viridiplantae</taxon>
        <taxon>Streptophyta</taxon>
        <taxon>Embryophyta</taxon>
        <taxon>Tracheophyta</taxon>
        <taxon>Spermatophyta</taxon>
        <taxon>Magnoliopsida</taxon>
        <taxon>eudicotyledons</taxon>
        <taxon>Gunneridae</taxon>
        <taxon>Pentapetalae</taxon>
        <taxon>rosids</taxon>
        <taxon>fabids</taxon>
        <taxon>Fabales</taxon>
        <taxon>Fabaceae</taxon>
        <taxon>Papilionoideae</taxon>
        <taxon>50 kb inversion clade</taxon>
        <taxon>NPAAA clade</taxon>
        <taxon>indigoferoid/millettioid clade</taxon>
        <taxon>Phaseoleae</taxon>
        <taxon>Mucuna</taxon>
    </lineage>
</organism>
<dbReference type="AlphaFoldDB" id="A0A371EAU2"/>
<dbReference type="OrthoDB" id="1917367at2759"/>
<feature type="domain" description="Reverse transcriptase Ty1/copia-type" evidence="1">
    <location>
        <begin position="11"/>
        <end position="80"/>
    </location>
</feature>
<dbReference type="Pfam" id="PF07727">
    <property type="entry name" value="RVT_2"/>
    <property type="match status" value="1"/>
</dbReference>
<feature type="non-terminal residue" evidence="2">
    <location>
        <position position="1"/>
    </location>
</feature>
<name>A0A371EAU2_MUCPR</name>
<sequence length="81" mass="9142">MGTKIKALEKNKTWELVSLPKGKKPVGCKWAYMIKYKANGSIERDKAKLVAKDYSKTFTSVAKMNTVQVILSLATNYGWEL</sequence>
<dbReference type="Proteomes" id="UP000257109">
    <property type="component" value="Unassembled WGS sequence"/>
</dbReference>
<comment type="caution">
    <text evidence="2">The sequence shown here is derived from an EMBL/GenBank/DDBJ whole genome shotgun (WGS) entry which is preliminary data.</text>
</comment>
<dbReference type="InterPro" id="IPR013103">
    <property type="entry name" value="RVT_2"/>
</dbReference>
<evidence type="ECO:0000259" key="1">
    <source>
        <dbReference type="Pfam" id="PF07727"/>
    </source>
</evidence>
<keyword evidence="3" id="KW-1185">Reference proteome</keyword>
<reference evidence="2" key="1">
    <citation type="submission" date="2018-05" db="EMBL/GenBank/DDBJ databases">
        <title>Draft genome of Mucuna pruriens seed.</title>
        <authorList>
            <person name="Nnadi N.E."/>
            <person name="Vos R."/>
            <person name="Hasami M.H."/>
            <person name="Devisetty U.K."/>
            <person name="Aguiy J.C."/>
        </authorList>
    </citation>
    <scope>NUCLEOTIDE SEQUENCE [LARGE SCALE GENOMIC DNA]</scope>
    <source>
        <strain evidence="2">JCA_2017</strain>
    </source>
</reference>
<dbReference type="EMBL" id="QJKJ01015058">
    <property type="protein sequence ID" value="RDX63153.1"/>
    <property type="molecule type" value="Genomic_DNA"/>
</dbReference>
<accession>A0A371EAU2</accession>
<evidence type="ECO:0000313" key="3">
    <source>
        <dbReference type="Proteomes" id="UP000257109"/>
    </source>
</evidence>
<dbReference type="STRING" id="157652.A0A371EAU2"/>